<accession>A0A813IZ05</accession>
<keyword evidence="1" id="KW-0812">Transmembrane</keyword>
<evidence type="ECO:0000259" key="2">
    <source>
        <dbReference type="Pfam" id="PF04116"/>
    </source>
</evidence>
<gene>
    <name evidence="3" type="ORF">PGLA2088_LOCUS16370</name>
</gene>
<dbReference type="InterPro" id="IPR006694">
    <property type="entry name" value="Fatty_acid_hydroxylase"/>
</dbReference>
<dbReference type="GO" id="GO:0005506">
    <property type="term" value="F:iron ion binding"/>
    <property type="evidence" value="ECO:0007669"/>
    <property type="project" value="InterPro"/>
</dbReference>
<evidence type="ECO:0000313" key="4">
    <source>
        <dbReference type="Proteomes" id="UP000626109"/>
    </source>
</evidence>
<dbReference type="GO" id="GO:0008610">
    <property type="term" value="P:lipid biosynthetic process"/>
    <property type="evidence" value="ECO:0007669"/>
    <property type="project" value="InterPro"/>
</dbReference>
<feature type="transmembrane region" description="Helical" evidence="1">
    <location>
        <begin position="118"/>
        <end position="141"/>
    </location>
</feature>
<proteinExistence type="predicted"/>
<feature type="domain" description="Fatty acid hydroxylase" evidence="2">
    <location>
        <begin position="243"/>
        <end position="364"/>
    </location>
</feature>
<keyword evidence="1" id="KW-1133">Transmembrane helix</keyword>
<sequence length="428" mass="48413">MAVGMSMWCHFKGNLMVLRAFVIGVRILLDLPKAIWTASASCDFQCSTGIRERYNAEMESVRSHILVSTPPLMPAHLTLNLLMVHRTVWIAVASLQDIRLFILAGSLQFLIAPYSFSAALMIGSILFLTMCLGHCATALALSRVPLPDWSFAVSYKFIMVFLLSDFIVSCYFAFISTMVAKPKLFPFRKTVEHMLYGSFNTKTYFLLVFLFCRGASINVAWLVCDAVLGLGAVVNNIVQQSPLSWEFLFYHVHRLQHLPVVYDQGHKAHHRLHDTTAFDAHLFSGSGFPEEWFLVFVDIMFLQVLGVPPPALTYRMLKYQLGNKETHQRKDKNHVGEQYHEDHHIIHRANFGFARPMLDMYLKTYKSDSKSVMFGTASFEMEETDVGMVKFKVRTPGFYDAGVSQTLPYWAVVFANSTGLTSAPVSAQ</sequence>
<dbReference type="Pfam" id="PF04116">
    <property type="entry name" value="FA_hydroxylase"/>
    <property type="match status" value="1"/>
</dbReference>
<keyword evidence="1" id="KW-0472">Membrane</keyword>
<feature type="transmembrane region" description="Helical" evidence="1">
    <location>
        <begin position="219"/>
        <end position="238"/>
    </location>
</feature>
<feature type="transmembrane region" description="Helical" evidence="1">
    <location>
        <begin position="292"/>
        <end position="314"/>
    </location>
</feature>
<evidence type="ECO:0000256" key="1">
    <source>
        <dbReference type="SAM" id="Phobius"/>
    </source>
</evidence>
<dbReference type="GO" id="GO:0016491">
    <property type="term" value="F:oxidoreductase activity"/>
    <property type="evidence" value="ECO:0007669"/>
    <property type="project" value="InterPro"/>
</dbReference>
<comment type="caution">
    <text evidence="3">The sequence shown here is derived from an EMBL/GenBank/DDBJ whole genome shotgun (WGS) entry which is preliminary data.</text>
</comment>
<feature type="transmembrane region" description="Helical" evidence="1">
    <location>
        <begin position="194"/>
        <end position="212"/>
    </location>
</feature>
<feature type="transmembrane region" description="Helical" evidence="1">
    <location>
        <begin position="153"/>
        <end position="174"/>
    </location>
</feature>
<dbReference type="EMBL" id="CAJNNW010020685">
    <property type="protein sequence ID" value="CAE8666661.1"/>
    <property type="molecule type" value="Genomic_DNA"/>
</dbReference>
<evidence type="ECO:0000313" key="3">
    <source>
        <dbReference type="EMBL" id="CAE8666661.1"/>
    </source>
</evidence>
<name>A0A813IZ05_POLGL</name>
<organism evidence="3 4">
    <name type="scientific">Polarella glacialis</name>
    <name type="common">Dinoflagellate</name>
    <dbReference type="NCBI Taxonomy" id="89957"/>
    <lineage>
        <taxon>Eukaryota</taxon>
        <taxon>Sar</taxon>
        <taxon>Alveolata</taxon>
        <taxon>Dinophyceae</taxon>
        <taxon>Suessiales</taxon>
        <taxon>Suessiaceae</taxon>
        <taxon>Polarella</taxon>
    </lineage>
</organism>
<dbReference type="AlphaFoldDB" id="A0A813IZ05"/>
<dbReference type="Proteomes" id="UP000626109">
    <property type="component" value="Unassembled WGS sequence"/>
</dbReference>
<reference evidence="3" key="1">
    <citation type="submission" date="2021-02" db="EMBL/GenBank/DDBJ databases">
        <authorList>
            <person name="Dougan E. K."/>
            <person name="Rhodes N."/>
            <person name="Thang M."/>
            <person name="Chan C."/>
        </authorList>
    </citation>
    <scope>NUCLEOTIDE SEQUENCE</scope>
</reference>
<protein>
    <recommendedName>
        <fullName evidence="2">Fatty acid hydroxylase domain-containing protein</fullName>
    </recommendedName>
</protein>